<keyword evidence="4" id="KW-1185">Reference proteome</keyword>
<feature type="chain" id="PRO_5046400379" evidence="1">
    <location>
        <begin position="19"/>
        <end position="149"/>
    </location>
</feature>
<feature type="domain" description="Septum formation-related" evidence="2">
    <location>
        <begin position="33"/>
        <end position="130"/>
    </location>
</feature>
<feature type="signal peptide" evidence="1">
    <location>
        <begin position="1"/>
        <end position="18"/>
    </location>
</feature>
<comment type="caution">
    <text evidence="3">The sequence shown here is derived from an EMBL/GenBank/DDBJ whole genome shotgun (WGS) entry which is preliminary data.</text>
</comment>
<sequence>MHLSSSALVALAAAGVLAAGVLMGGCSSTSALALKEGDCFLYPDEGDTEISDVTTKACTEEHDAEIIGVTTVDGDEMPQSDALDAQAQDDCLAAFQDYVGTAYEDSTLGLTWLVPTQDSWDKADDREIVCVALTSDGSSLTSSVKDSRL</sequence>
<evidence type="ECO:0000259" key="2">
    <source>
        <dbReference type="Pfam" id="PF13845"/>
    </source>
</evidence>
<evidence type="ECO:0000313" key="4">
    <source>
        <dbReference type="Proteomes" id="UP001596527"/>
    </source>
</evidence>
<proteinExistence type="predicted"/>
<gene>
    <name evidence="3" type="ORF">ACFQWG_00280</name>
</gene>
<evidence type="ECO:0000256" key="1">
    <source>
        <dbReference type="SAM" id="SignalP"/>
    </source>
</evidence>
<dbReference type="EMBL" id="JBHTEF010000001">
    <property type="protein sequence ID" value="MFC7579672.1"/>
    <property type="molecule type" value="Genomic_DNA"/>
</dbReference>
<accession>A0ABW2SHT2</accession>
<keyword evidence="1" id="KW-0732">Signal</keyword>
<protein>
    <submittedName>
        <fullName evidence="3">Septum formation family protein</fullName>
    </submittedName>
</protein>
<organism evidence="3 4">
    <name type="scientific">Schaalia naturae</name>
    <dbReference type="NCBI Taxonomy" id="635203"/>
    <lineage>
        <taxon>Bacteria</taxon>
        <taxon>Bacillati</taxon>
        <taxon>Actinomycetota</taxon>
        <taxon>Actinomycetes</taxon>
        <taxon>Actinomycetales</taxon>
        <taxon>Actinomycetaceae</taxon>
        <taxon>Schaalia</taxon>
    </lineage>
</organism>
<dbReference type="Proteomes" id="UP001596527">
    <property type="component" value="Unassembled WGS sequence"/>
</dbReference>
<dbReference type="InterPro" id="IPR026004">
    <property type="entry name" value="Septum_form"/>
</dbReference>
<reference evidence="4" key="1">
    <citation type="journal article" date="2019" name="Int. J. Syst. Evol. Microbiol.">
        <title>The Global Catalogue of Microorganisms (GCM) 10K type strain sequencing project: providing services to taxonomists for standard genome sequencing and annotation.</title>
        <authorList>
            <consortium name="The Broad Institute Genomics Platform"/>
            <consortium name="The Broad Institute Genome Sequencing Center for Infectious Disease"/>
            <person name="Wu L."/>
            <person name="Ma J."/>
        </authorList>
    </citation>
    <scope>NUCLEOTIDE SEQUENCE [LARGE SCALE GENOMIC DNA]</scope>
    <source>
        <strain evidence="4">CCUG 56698</strain>
    </source>
</reference>
<name>A0ABW2SHT2_9ACTO</name>
<evidence type="ECO:0000313" key="3">
    <source>
        <dbReference type="EMBL" id="MFC7579672.1"/>
    </source>
</evidence>
<dbReference type="Pfam" id="PF13845">
    <property type="entry name" value="Septum_form"/>
    <property type="match status" value="1"/>
</dbReference>
<dbReference type="RefSeq" id="WP_380971089.1">
    <property type="nucleotide sequence ID" value="NZ_JBHTEF010000001.1"/>
</dbReference>